<dbReference type="SMART" id="SM00850">
    <property type="entry name" value="LytTR"/>
    <property type="match status" value="1"/>
</dbReference>
<evidence type="ECO:0000259" key="1">
    <source>
        <dbReference type="PROSITE" id="PS50930"/>
    </source>
</evidence>
<gene>
    <name evidence="2" type="ORF">ACFSR2_06450</name>
</gene>
<accession>A0ABW5J4C2</accession>
<dbReference type="PROSITE" id="PS50930">
    <property type="entry name" value="HTH_LYTTR"/>
    <property type="match status" value="1"/>
</dbReference>
<dbReference type="RefSeq" id="WP_340239757.1">
    <property type="nucleotide sequence ID" value="NZ_JBBEWC010000014.1"/>
</dbReference>
<evidence type="ECO:0000313" key="3">
    <source>
        <dbReference type="Proteomes" id="UP001597510"/>
    </source>
</evidence>
<dbReference type="PANTHER" id="PTHR37299:SF1">
    <property type="entry name" value="STAGE 0 SPORULATION PROTEIN A HOMOLOG"/>
    <property type="match status" value="1"/>
</dbReference>
<dbReference type="InterPro" id="IPR046947">
    <property type="entry name" value="LytR-like"/>
</dbReference>
<evidence type="ECO:0000313" key="2">
    <source>
        <dbReference type="EMBL" id="MFD2520515.1"/>
    </source>
</evidence>
<comment type="caution">
    <text evidence="2">The sequence shown here is derived from an EMBL/GenBank/DDBJ whole genome shotgun (WGS) entry which is preliminary data.</text>
</comment>
<dbReference type="Pfam" id="PF04397">
    <property type="entry name" value="LytTR"/>
    <property type="match status" value="1"/>
</dbReference>
<keyword evidence="3" id="KW-1185">Reference proteome</keyword>
<dbReference type="InterPro" id="IPR007492">
    <property type="entry name" value="LytTR_DNA-bd_dom"/>
</dbReference>
<reference evidence="3" key="1">
    <citation type="journal article" date="2019" name="Int. J. Syst. Evol. Microbiol.">
        <title>The Global Catalogue of Microorganisms (GCM) 10K type strain sequencing project: providing services to taxonomists for standard genome sequencing and annotation.</title>
        <authorList>
            <consortium name="The Broad Institute Genomics Platform"/>
            <consortium name="The Broad Institute Genome Sequencing Center for Infectious Disease"/>
            <person name="Wu L."/>
            <person name="Ma J."/>
        </authorList>
    </citation>
    <scope>NUCLEOTIDE SEQUENCE [LARGE SCALE GENOMIC DNA]</scope>
    <source>
        <strain evidence="3">KCTC 52344</strain>
    </source>
</reference>
<protein>
    <submittedName>
        <fullName evidence="2">LytR/AlgR family response regulator transcription factor</fullName>
    </submittedName>
</protein>
<dbReference type="Gene3D" id="2.40.50.1020">
    <property type="entry name" value="LytTr DNA-binding domain"/>
    <property type="match status" value="1"/>
</dbReference>
<feature type="domain" description="HTH LytTR-type" evidence="1">
    <location>
        <begin position="1"/>
        <end position="104"/>
    </location>
</feature>
<dbReference type="EMBL" id="JBHULC010000006">
    <property type="protein sequence ID" value="MFD2520515.1"/>
    <property type="molecule type" value="Genomic_DNA"/>
</dbReference>
<proteinExistence type="predicted"/>
<dbReference type="Proteomes" id="UP001597510">
    <property type="component" value="Unassembled WGS sequence"/>
</dbReference>
<dbReference type="PANTHER" id="PTHR37299">
    <property type="entry name" value="TRANSCRIPTIONAL REGULATOR-RELATED"/>
    <property type="match status" value="1"/>
</dbReference>
<sequence length="105" mass="12318">MDKIRISKKDISLNDIVYLESQGNYTMVYLNNNRKELSSRTLQIFEERLKDYNFYRLSRSCIVNTSAIAWFGSNCKKMSVLLKNGALLPVSRRRRKKFSTSIKTI</sequence>
<name>A0ABW5J4C2_9BACT</name>
<organism evidence="2 3">
    <name type="scientific">Emticicia soli</name>
    <dbReference type="NCBI Taxonomy" id="2027878"/>
    <lineage>
        <taxon>Bacteria</taxon>
        <taxon>Pseudomonadati</taxon>
        <taxon>Bacteroidota</taxon>
        <taxon>Cytophagia</taxon>
        <taxon>Cytophagales</taxon>
        <taxon>Leadbetterellaceae</taxon>
        <taxon>Emticicia</taxon>
    </lineage>
</organism>